<feature type="compositionally biased region" description="Polar residues" evidence="2">
    <location>
        <begin position="74"/>
        <end position="85"/>
    </location>
</feature>
<evidence type="ECO:0000313" key="3">
    <source>
        <dbReference type="EMBL" id="KAF1949106.1"/>
    </source>
</evidence>
<dbReference type="AlphaFoldDB" id="A0A6A5TEB4"/>
<keyword evidence="1" id="KW-0175">Coiled coil</keyword>
<name>A0A6A5TEB4_9PLEO</name>
<accession>A0A6A5TEB4</accession>
<organism evidence="3 4">
    <name type="scientific">Byssothecium circinans</name>
    <dbReference type="NCBI Taxonomy" id="147558"/>
    <lineage>
        <taxon>Eukaryota</taxon>
        <taxon>Fungi</taxon>
        <taxon>Dikarya</taxon>
        <taxon>Ascomycota</taxon>
        <taxon>Pezizomycotina</taxon>
        <taxon>Dothideomycetes</taxon>
        <taxon>Pleosporomycetidae</taxon>
        <taxon>Pleosporales</taxon>
        <taxon>Massarineae</taxon>
        <taxon>Massarinaceae</taxon>
        <taxon>Byssothecium</taxon>
    </lineage>
</organism>
<gene>
    <name evidence="3" type="ORF">CC80DRAFT_281528</name>
</gene>
<evidence type="ECO:0000256" key="2">
    <source>
        <dbReference type="SAM" id="MobiDB-lite"/>
    </source>
</evidence>
<keyword evidence="4" id="KW-1185">Reference proteome</keyword>
<feature type="coiled-coil region" evidence="1">
    <location>
        <begin position="97"/>
        <end position="166"/>
    </location>
</feature>
<sequence length="449" mass="51247">MVVTVAFLHHNEYKIRLTSLLTSHSSFYDEPRGPSSGLAIQNSTAPPSPFELDPRQRSPCALPADLNRDEGSTIAGSSRMSTPYPVNSTPSNGAHDYDELMWNVAHYQQRCEKAEEDYKNLERDTRQNKSFLLATKGIPDAIRKELEKKNLDIANLKRRQRNQEHLKPYLTLQRMSTEFPCEEEFRTAFADMRSNFDSLLVIQGFRLLPANLVCDLPEASDLRDLLVKVFGEELESADQKLLQRFLRAPANAMVQALTGAAVCQWVFQSELRCMELTNTSLLQKYRECIEEICGEDVASKLNNAAHQKLFKSAHFKQIAIPRIAAKHTQRLLDALHPLIDDKRRSRTTSKMREYLEGIFYCGIQAKCLTWVGNEDYEWIWHPCHSAFQRSIMQTESSDTTRERTHVRLPLIPGFRVHRNNGGTGEVNLLKKLGKPLKHPGMLVKALVLV</sequence>
<evidence type="ECO:0000313" key="4">
    <source>
        <dbReference type="Proteomes" id="UP000800035"/>
    </source>
</evidence>
<dbReference type="EMBL" id="ML977042">
    <property type="protein sequence ID" value="KAF1949106.1"/>
    <property type="molecule type" value="Genomic_DNA"/>
</dbReference>
<evidence type="ECO:0000256" key="1">
    <source>
        <dbReference type="SAM" id="Coils"/>
    </source>
</evidence>
<feature type="region of interest" description="Disordered" evidence="2">
    <location>
        <begin position="27"/>
        <end position="85"/>
    </location>
</feature>
<dbReference type="Proteomes" id="UP000800035">
    <property type="component" value="Unassembled WGS sequence"/>
</dbReference>
<reference evidence="3" key="1">
    <citation type="journal article" date="2020" name="Stud. Mycol.">
        <title>101 Dothideomycetes genomes: a test case for predicting lifestyles and emergence of pathogens.</title>
        <authorList>
            <person name="Haridas S."/>
            <person name="Albert R."/>
            <person name="Binder M."/>
            <person name="Bloem J."/>
            <person name="Labutti K."/>
            <person name="Salamov A."/>
            <person name="Andreopoulos B."/>
            <person name="Baker S."/>
            <person name="Barry K."/>
            <person name="Bills G."/>
            <person name="Bluhm B."/>
            <person name="Cannon C."/>
            <person name="Castanera R."/>
            <person name="Culley D."/>
            <person name="Daum C."/>
            <person name="Ezra D."/>
            <person name="Gonzalez J."/>
            <person name="Henrissat B."/>
            <person name="Kuo A."/>
            <person name="Liang C."/>
            <person name="Lipzen A."/>
            <person name="Lutzoni F."/>
            <person name="Magnuson J."/>
            <person name="Mondo S."/>
            <person name="Nolan M."/>
            <person name="Ohm R."/>
            <person name="Pangilinan J."/>
            <person name="Park H.-J."/>
            <person name="Ramirez L."/>
            <person name="Alfaro M."/>
            <person name="Sun H."/>
            <person name="Tritt A."/>
            <person name="Yoshinaga Y."/>
            <person name="Zwiers L.-H."/>
            <person name="Turgeon B."/>
            <person name="Goodwin S."/>
            <person name="Spatafora J."/>
            <person name="Crous P."/>
            <person name="Grigoriev I."/>
        </authorList>
    </citation>
    <scope>NUCLEOTIDE SEQUENCE</scope>
    <source>
        <strain evidence="3">CBS 675.92</strain>
    </source>
</reference>
<protein>
    <submittedName>
        <fullName evidence="3">Uncharacterized protein</fullName>
    </submittedName>
</protein>
<dbReference type="OrthoDB" id="303107at2759"/>
<proteinExistence type="predicted"/>